<dbReference type="AlphaFoldDB" id="A0A9X5CD19"/>
<evidence type="ECO:0000313" key="3">
    <source>
        <dbReference type="Proteomes" id="UP000474104"/>
    </source>
</evidence>
<dbReference type="PROSITE" id="PS51192">
    <property type="entry name" value="HELICASE_ATP_BIND_1"/>
    <property type="match status" value="1"/>
</dbReference>
<reference evidence="2 3" key="1">
    <citation type="submission" date="2019-07" db="EMBL/GenBank/DDBJ databases">
        <title>Draft genome sequences of 15 bacterial species constituting the stable defined intestinal microbiota of the GM15 gnotobiotic mouse model.</title>
        <authorList>
            <person name="Elie C."/>
            <person name="Mathieu A."/>
            <person name="Saliou A."/>
            <person name="Darnaud M."/>
            <person name="Leulier F."/>
            <person name="Tamellini A."/>
        </authorList>
    </citation>
    <scope>NUCLEOTIDE SEQUENCE [LARGE SCALE GENOMIC DNA]</scope>
    <source>
        <strain evidence="3">ASF 502</strain>
    </source>
</reference>
<dbReference type="Pfam" id="PF08463">
    <property type="entry name" value="EcoEI_R_C"/>
    <property type="match status" value="1"/>
</dbReference>
<dbReference type="CDD" id="cd18799">
    <property type="entry name" value="SF2_C_EcoAI-like"/>
    <property type="match status" value="1"/>
</dbReference>
<dbReference type="SUPFAM" id="SSF52540">
    <property type="entry name" value="P-loop containing nucleoside triphosphate hydrolases"/>
    <property type="match status" value="2"/>
</dbReference>
<dbReference type="PANTHER" id="PTHR47396:SF1">
    <property type="entry name" value="ATP-DEPENDENT HELICASE IRC3-RELATED"/>
    <property type="match status" value="1"/>
</dbReference>
<dbReference type="Gene3D" id="3.90.1570.30">
    <property type="match status" value="1"/>
</dbReference>
<organism evidence="2 3">
    <name type="scientific">Schaedlerella arabinosiphila</name>
    <dbReference type="NCBI Taxonomy" id="2044587"/>
    <lineage>
        <taxon>Bacteria</taxon>
        <taxon>Bacillati</taxon>
        <taxon>Bacillota</taxon>
        <taxon>Clostridia</taxon>
        <taxon>Lachnospirales</taxon>
        <taxon>Lachnospiraceae</taxon>
        <taxon>Schaedlerella</taxon>
    </lineage>
</organism>
<comment type="caution">
    <text evidence="2">The sequence shown here is derived from an EMBL/GenBank/DDBJ whole genome shotgun (WGS) entry which is preliminary data.</text>
</comment>
<dbReference type="InterPro" id="IPR001650">
    <property type="entry name" value="Helicase_C-like"/>
</dbReference>
<dbReference type="InterPro" id="IPR025285">
    <property type="entry name" value="DUF4145"/>
</dbReference>
<evidence type="ECO:0000259" key="1">
    <source>
        <dbReference type="PROSITE" id="PS51192"/>
    </source>
</evidence>
<dbReference type="Gene3D" id="3.40.50.300">
    <property type="entry name" value="P-loop containing nucleotide triphosphate hydrolases"/>
    <property type="match status" value="2"/>
</dbReference>
<dbReference type="Pfam" id="PF13643">
    <property type="entry name" value="DUF4145"/>
    <property type="match status" value="1"/>
</dbReference>
<gene>
    <name evidence="2" type="ORF">FMM80_21350</name>
</gene>
<dbReference type="SMART" id="SM00487">
    <property type="entry name" value="DEXDc"/>
    <property type="match status" value="1"/>
</dbReference>
<dbReference type="CDD" id="cd18032">
    <property type="entry name" value="DEXHc_RE_I_III_res"/>
    <property type="match status" value="1"/>
</dbReference>
<dbReference type="InterPro" id="IPR007409">
    <property type="entry name" value="Restrct_endonuc_type1_HsdR_N"/>
</dbReference>
<dbReference type="GO" id="GO:0009035">
    <property type="term" value="F:type I site-specific deoxyribonuclease activity"/>
    <property type="evidence" value="ECO:0007669"/>
    <property type="project" value="UniProtKB-EC"/>
</dbReference>
<dbReference type="InterPro" id="IPR006935">
    <property type="entry name" value="Helicase/UvrB_N"/>
</dbReference>
<proteinExistence type="predicted"/>
<protein>
    <submittedName>
        <fullName evidence="2">DUF4145 domain-containing protein</fullName>
    </submittedName>
</protein>
<dbReference type="EMBL" id="VIRB01000129">
    <property type="protein sequence ID" value="NDO71058.1"/>
    <property type="molecule type" value="Genomic_DNA"/>
</dbReference>
<dbReference type="InterPro" id="IPR013670">
    <property type="entry name" value="EcoEI_R_C_dom"/>
</dbReference>
<dbReference type="Pfam" id="PF04313">
    <property type="entry name" value="HSDR_N"/>
    <property type="match status" value="1"/>
</dbReference>
<dbReference type="InterPro" id="IPR014001">
    <property type="entry name" value="Helicase_ATP-bd"/>
</dbReference>
<feature type="domain" description="Helicase ATP-binding" evidence="1">
    <location>
        <begin position="367"/>
        <end position="528"/>
    </location>
</feature>
<evidence type="ECO:0000313" key="2">
    <source>
        <dbReference type="EMBL" id="NDO71058.1"/>
    </source>
</evidence>
<dbReference type="Proteomes" id="UP000474104">
    <property type="component" value="Unassembled WGS sequence"/>
</dbReference>
<dbReference type="GO" id="GO:0003677">
    <property type="term" value="F:DNA binding"/>
    <property type="evidence" value="ECO:0007669"/>
    <property type="project" value="UniProtKB-KW"/>
</dbReference>
<dbReference type="PANTHER" id="PTHR47396">
    <property type="entry name" value="TYPE I RESTRICTION ENZYME ECOKI R PROTEIN"/>
    <property type="match status" value="1"/>
</dbReference>
<dbReference type="RefSeq" id="WP_004079901.1">
    <property type="nucleotide sequence ID" value="NZ_VIRB01000129.1"/>
</dbReference>
<dbReference type="GO" id="GO:0005524">
    <property type="term" value="F:ATP binding"/>
    <property type="evidence" value="ECO:0007669"/>
    <property type="project" value="UniProtKB-KW"/>
</dbReference>
<dbReference type="Pfam" id="PF00271">
    <property type="entry name" value="Helicase_C"/>
    <property type="match status" value="1"/>
</dbReference>
<dbReference type="InterPro" id="IPR027417">
    <property type="entry name" value="P-loop_NTPase"/>
</dbReference>
<sequence length="1125" mass="130275">MSTNFDFLTAAPAFSSFSTQAIEAEKSLVISPATSAILSRRALELAVRWVYVSDDGLKLPYRDNLSALIHEETFRDILEPRLFPMLKYTVRLGNTAVHTNQKIKRDDAILSLRNLFEFCKWIEYCYSTQYQDYEDAVYDEALLESADSAEIRRETQPRPEELQELYAKLGSRDKKLEEIRLENESLRVEMTKLREKNTTENTFQVDAFTEAQTRRKYIDIELMDAGWRIGTDCREEVAVSGMPTPTGTGRADYVLFGDNGLPLAVIEAKKTGTDPIAGSRQAKLYADCLEKEYHQRPFIFTTNGFEIEFTDDYGQYPRRRVSGFFTKKELQLNMDRRRSRKPLDTIEINDQITNRPYQKEAVAAVCDAIRKKHRRMLIVQATGSGKTRVSISLVDVLRRHNYVKNILFLADRKALVRQAKKSYGNLLPDLTLCSLLDNKDDPEQSRMIFSTYPTMMNAIDETQGKEGGRLFTPGHFDLIIVDESHRSIYKKYQDIFEYFDGMLLGMTATPKEEIDRNTYSIFDLERGVPTFAYELDQAVEEGYLVDYSTKEYKTKIMEEGIHYDQLSEEEKEEFEETFGDDETIDKDISENAVNEWLFNEDTICRVLSALMENGLKVEGGDKLGKTIIFAKNSPHAKAIVDCFQKYYPEYGSDFICQIDYSISYADTLIDDFSTKDRLPQIAVSVDMLDTGIDIPEILNLVFFKKVRSCSKFWQMIGRGTRLCKDLFGPGMDKEAFLIFDFCSNFEYFRANKKGKETKAQEAPAEKIFNCKVHIARELQAPQFQREEKYAQYRADLVNGLNGQVAELNDGSWRVRQHLRYVEAYREKSAWQNLETASVSELKEHIAPLIVPGREDELARRFDYLLLSMELSLLQSKNMTRNMGVVMQTADQLSRLYTIPQVRAQQSVIERALSEEFWEHAGILDMELVREALRGLLKFIEKQRTAIYYTDFEDHIIEEKEGGAIYISHDLKNYRKKVEYYLKEHKDHLAVYKLRRNKRLTAEEFAELERILWEELGTKEEYQKEYGETPVGRLVRKIVGVDREVVNAAFSAFMGEEKLNLNQMRFVRLIMDYITVNGNIEDNQVLMRDPFRSVGSITALFRDDLSVAQEIMKVAEDFRKNSEVTA</sequence>
<dbReference type="OrthoDB" id="9758243at2"/>
<dbReference type="InterPro" id="IPR050742">
    <property type="entry name" value="Helicase_Restrict-Modif_Enz"/>
</dbReference>
<dbReference type="GO" id="GO:0005829">
    <property type="term" value="C:cytosol"/>
    <property type="evidence" value="ECO:0007669"/>
    <property type="project" value="TreeGrafter"/>
</dbReference>
<name>A0A9X5CD19_9FIRM</name>
<dbReference type="GO" id="GO:0009307">
    <property type="term" value="P:DNA restriction-modification system"/>
    <property type="evidence" value="ECO:0007669"/>
    <property type="project" value="UniProtKB-KW"/>
</dbReference>
<accession>A0A9X5CD19</accession>
<dbReference type="Pfam" id="PF04851">
    <property type="entry name" value="ResIII"/>
    <property type="match status" value="1"/>
</dbReference>